<dbReference type="AlphaFoldDB" id="A0A135LAZ1"/>
<evidence type="ECO:0000256" key="2">
    <source>
        <dbReference type="SAM" id="Phobius"/>
    </source>
</evidence>
<dbReference type="GeneID" id="63707995"/>
<sequence length="359" mass="38718">MENSSSSTPPRKKVKSGVKKTGKKTDKTGKKTTGKKKSTTSTSAAHLATPHPYPSTTQYAPAYAPVPQRQTVVLEKPIGNRKGKMSGCCAVLLAVISYLVAIVLGLYIMTSCVSTTAQANEIYLAELSTNGTNHISLRVGYFGGCVSVTEAAETYSPDGNSSAQTFTHCVTNMRRKDREELSEDLWEPLDLASSSTQSDVQSFLNTTLPQAKHLQENVFFFQPPLIHVVLFFVSGIMLFVARTGTSRKKSYKVMLVIAITLSAFSLALALVTVLGSLQGLNALLNSSASGKQKDLGDSLYISRGKNMQGLQGALVGIVVVFYVMMGALFVQRTPEGGGAYIIQAFQTAGRPLKKKWGRR</sequence>
<dbReference type="OrthoDB" id="3524679at2759"/>
<proteinExistence type="predicted"/>
<gene>
    <name evidence="3" type="ORF">PGRI_049820</name>
</gene>
<keyword evidence="2" id="KW-0812">Transmembrane</keyword>
<dbReference type="OMA" id="GYFGGCV"/>
<dbReference type="Proteomes" id="UP000070168">
    <property type="component" value="Unassembled WGS sequence"/>
</dbReference>
<name>A0A135LAZ1_PENPA</name>
<dbReference type="GO" id="GO:0016020">
    <property type="term" value="C:membrane"/>
    <property type="evidence" value="ECO:0007669"/>
    <property type="project" value="InterPro"/>
</dbReference>
<feature type="transmembrane region" description="Helical" evidence="2">
    <location>
        <begin position="253"/>
        <end position="277"/>
    </location>
</feature>
<keyword evidence="2" id="KW-0472">Membrane</keyword>
<reference evidence="3 4" key="1">
    <citation type="journal article" date="2016" name="BMC Genomics">
        <title>Genome sequencing and secondary metabolism of the postharvest pathogen Penicillium griseofulvum.</title>
        <authorList>
            <person name="Banani H."/>
            <person name="Marcet-Houben M."/>
            <person name="Ballester A.R."/>
            <person name="Abbruscato P."/>
            <person name="Gonzalez-Candelas L."/>
            <person name="Gabaldon T."/>
            <person name="Spadaro D."/>
        </authorList>
    </citation>
    <scope>NUCLEOTIDE SEQUENCE [LARGE SCALE GENOMIC DNA]</scope>
    <source>
        <strain evidence="3 4">PG3</strain>
    </source>
</reference>
<dbReference type="RefSeq" id="XP_040644662.1">
    <property type="nucleotide sequence ID" value="XM_040792695.1"/>
</dbReference>
<feature type="transmembrane region" description="Helical" evidence="2">
    <location>
        <begin position="88"/>
        <end position="109"/>
    </location>
</feature>
<evidence type="ECO:0000256" key="1">
    <source>
        <dbReference type="SAM" id="MobiDB-lite"/>
    </source>
</evidence>
<feature type="region of interest" description="Disordered" evidence="1">
    <location>
        <begin position="1"/>
        <end position="54"/>
    </location>
</feature>
<dbReference type="STRING" id="5078.A0A135LAZ1"/>
<dbReference type="InterPro" id="IPR033481">
    <property type="entry name" value="Dni1/Fig1"/>
</dbReference>
<feature type="transmembrane region" description="Helical" evidence="2">
    <location>
        <begin position="219"/>
        <end position="241"/>
    </location>
</feature>
<keyword evidence="4" id="KW-1185">Reference proteome</keyword>
<organism evidence="3 4">
    <name type="scientific">Penicillium patulum</name>
    <name type="common">Penicillium griseofulvum</name>
    <dbReference type="NCBI Taxonomy" id="5078"/>
    <lineage>
        <taxon>Eukaryota</taxon>
        <taxon>Fungi</taxon>
        <taxon>Dikarya</taxon>
        <taxon>Ascomycota</taxon>
        <taxon>Pezizomycotina</taxon>
        <taxon>Eurotiomycetes</taxon>
        <taxon>Eurotiomycetidae</taxon>
        <taxon>Eurotiales</taxon>
        <taxon>Aspergillaceae</taxon>
        <taxon>Penicillium</taxon>
    </lineage>
</organism>
<feature type="compositionally biased region" description="Basic residues" evidence="1">
    <location>
        <begin position="10"/>
        <end position="22"/>
    </location>
</feature>
<dbReference type="Pfam" id="PF12351">
    <property type="entry name" value="Fig1"/>
    <property type="match status" value="1"/>
</dbReference>
<evidence type="ECO:0000313" key="4">
    <source>
        <dbReference type="Proteomes" id="UP000070168"/>
    </source>
</evidence>
<accession>A0A135LAZ1</accession>
<dbReference type="EMBL" id="LHQR01000069">
    <property type="protein sequence ID" value="KXG46126.1"/>
    <property type="molecule type" value="Genomic_DNA"/>
</dbReference>
<protein>
    <submittedName>
        <fullName evidence="3">Uncharacterized protein</fullName>
    </submittedName>
</protein>
<keyword evidence="2" id="KW-1133">Transmembrane helix</keyword>
<comment type="caution">
    <text evidence="3">The sequence shown here is derived from an EMBL/GenBank/DDBJ whole genome shotgun (WGS) entry which is preliminary data.</text>
</comment>
<feature type="transmembrane region" description="Helical" evidence="2">
    <location>
        <begin position="309"/>
        <end position="330"/>
    </location>
</feature>
<evidence type="ECO:0000313" key="3">
    <source>
        <dbReference type="EMBL" id="KXG46126.1"/>
    </source>
</evidence>